<accession>A0A8I1A877</accession>
<dbReference type="InterPro" id="IPR023346">
    <property type="entry name" value="Lysozyme-like_dom_sf"/>
</dbReference>
<name>A0A8I1A877_ACIBZ</name>
<protein>
    <submittedName>
        <fullName evidence="1">Uncharacterized protein</fullName>
    </submittedName>
</protein>
<reference evidence="1" key="1">
    <citation type="submission" date="2022-02" db="EMBL/GenBank/DDBJ databases">
        <title>Characterization of Tn125 harboring carbapenem-resistant Acinetobacter bereziniae clinical isolates.</title>
        <authorList>
            <person name="Wong N.-K."/>
            <person name="Pan Q."/>
        </authorList>
    </citation>
    <scope>NUCLEOTIDE SEQUENCE</scope>
    <source>
        <strain evidence="1">GD03393</strain>
    </source>
</reference>
<dbReference type="EMBL" id="CP092085">
    <property type="protein sequence ID" value="UUN99729.1"/>
    <property type="molecule type" value="Genomic_DNA"/>
</dbReference>
<dbReference type="RefSeq" id="WP_198114470.1">
    <property type="nucleotide sequence ID" value="NZ_CP092085.1"/>
</dbReference>
<sequence length="536" mass="61161">MSELTTIFAKFFDSSGKYIINLDVKSRYLGSSKVNTRKTDNKGFFVFQASRNRTIEILAKPPNQQRYIIFKTINSSIESSENNPVVVLLPKTIDDYKKVNNSLSKGIVSTLFKVVDSNGRIMVNFPIQSRPKGKNNSPDKYTNNQGIVEVLSSSNRDIEILVLNSRDQFELKFSGNSGNGTKQPILIRLNEKYSSFKGTTLIKVLDKSGQHYAVDDVDVEMIFDNNQKKNLKIKKGQLKLSNWVGQKIKLTIFKPDGNPLDSVDFMVRRVKEEFIDLQLNVDVLNGRTALNEPNISRRIEDSISGEIISLSFFKEVYGAKKLFWRNEMNGRPTKDTTPEQFLPVLNKVLLKYNMTEKLILCHFLAQIYHECDHFNTLIEYASGKDYDISNFPQSVCEVQKSRACRRRKQIISEGNTKPGDGPKYKGRGLIQLTWKSAYIKYKNYSGLDVVTNSDLLCNDLSHAVESAVWAFNEFKNADTLVRNGYTDLDATYTDSHHLVVVDKVSRRINGGINGLAERKKLFFKILREVEKRNGFK</sequence>
<dbReference type="Gene3D" id="1.10.530.10">
    <property type="match status" value="1"/>
</dbReference>
<organism evidence="1 2">
    <name type="scientific">Acinetobacter bereziniae</name>
    <name type="common">Acinetobacter genomosp. 10</name>
    <dbReference type="NCBI Taxonomy" id="106648"/>
    <lineage>
        <taxon>Bacteria</taxon>
        <taxon>Pseudomonadati</taxon>
        <taxon>Pseudomonadota</taxon>
        <taxon>Gammaproteobacteria</taxon>
        <taxon>Moraxellales</taxon>
        <taxon>Moraxellaceae</taxon>
        <taxon>Acinetobacter</taxon>
    </lineage>
</organism>
<evidence type="ECO:0000313" key="1">
    <source>
        <dbReference type="EMBL" id="UUN99729.1"/>
    </source>
</evidence>
<proteinExistence type="predicted"/>
<evidence type="ECO:0000313" key="2">
    <source>
        <dbReference type="Proteomes" id="UP000644140"/>
    </source>
</evidence>
<gene>
    <name evidence="1" type="ORF">I9054_009900</name>
</gene>
<dbReference type="Proteomes" id="UP000644140">
    <property type="component" value="Chromosome"/>
</dbReference>
<dbReference type="SUPFAM" id="SSF53955">
    <property type="entry name" value="Lysozyme-like"/>
    <property type="match status" value="1"/>
</dbReference>
<dbReference type="AlphaFoldDB" id="A0A8I1A877"/>